<evidence type="ECO:0000259" key="10">
    <source>
        <dbReference type="PROSITE" id="PS50072"/>
    </source>
</evidence>
<name>A0ABR1ADG1_POLSC</name>
<keyword evidence="13" id="KW-1185">Reference proteome</keyword>
<proteinExistence type="inferred from homology"/>
<feature type="compositionally biased region" description="Basic residues" evidence="9">
    <location>
        <begin position="401"/>
        <end position="412"/>
    </location>
</feature>
<gene>
    <name evidence="12" type="ORF">RUM44_005403</name>
</gene>
<evidence type="ECO:0000256" key="8">
    <source>
        <dbReference type="RuleBase" id="RU365081"/>
    </source>
</evidence>
<dbReference type="SMART" id="SM00360">
    <property type="entry name" value="RRM"/>
    <property type="match status" value="1"/>
</dbReference>
<dbReference type="SUPFAM" id="SSF50891">
    <property type="entry name" value="Cyclophilin-like"/>
    <property type="match status" value="1"/>
</dbReference>
<dbReference type="PROSITE" id="PS50102">
    <property type="entry name" value="RRM"/>
    <property type="match status" value="1"/>
</dbReference>
<feature type="compositionally biased region" description="Basic residues" evidence="9">
    <location>
        <begin position="457"/>
        <end position="474"/>
    </location>
</feature>
<keyword evidence="6 8" id="KW-0539">Nucleus</keyword>
<comment type="function">
    <text evidence="8">PPIases accelerate the folding of proteins. It catalyzes the cis-trans isomerization of proline imidic peptide bonds in oligopeptides.</text>
</comment>
<comment type="catalytic activity">
    <reaction evidence="1 8">
        <text>[protein]-peptidylproline (omega=180) = [protein]-peptidylproline (omega=0)</text>
        <dbReference type="Rhea" id="RHEA:16237"/>
        <dbReference type="Rhea" id="RHEA-COMP:10747"/>
        <dbReference type="Rhea" id="RHEA-COMP:10748"/>
        <dbReference type="ChEBI" id="CHEBI:83833"/>
        <dbReference type="ChEBI" id="CHEBI:83834"/>
        <dbReference type="EC" id="5.2.1.8"/>
    </reaction>
</comment>
<dbReference type="InterPro" id="IPR035979">
    <property type="entry name" value="RBD_domain_sf"/>
</dbReference>
<sequence>MSVVIETTLGDVTVDLFIEERPQTCLNFLKLCKVKYYNLCLFHSVNSNFLAQTGDPTGKGDGGESIFGLLKGKQHRLYQGEKVPRIKHDRTGLLSMVSHGDGMLGSQFVITLSGNLTSLDQEHCVFGCVVEGVDLLLKLNEAITDEQHRPYQDIRITHTVILDDPFPDPKGLEVPPQSPLPPNLKDIAYSRIPADEPLTENYSQEELDEMVQQREAAARAAILEMVGDIPDADIAPPENVLFVCKLNPVTSDHDLSIIFSRFGTVKSCEVIRDQVTGDSLQYAFIEFEDRKACEDAYFKMDNVLIDDRRIHVDFSQSVAKLKWKGKGRGVEYLGPPPSGGWGNKSRDEPKQRFLEKHCSDNNKTKYLQQISKTNNRYQNQTRNGREDNKHRGMPRTDEKKSLKREKIKRRKSSSTSTTSDSLTDTSETSSGSTESSDAKRKKHKTSQKVLVVVKAPRSVRSRKKSKRNKTKYKKRESDTESESDERHESKRKRKKVRRRSTSTESSSEDEEVERKKRKRINYQSWEDEPKAKRKKKTKLTDSSEESSSEAEQYHKRKSKNRKPRTSDSSSESDGNKSSRRKRGKPRGRKKSKRQNKRR</sequence>
<dbReference type="Gene3D" id="2.40.100.10">
    <property type="entry name" value="Cyclophilin-like"/>
    <property type="match status" value="1"/>
</dbReference>
<protein>
    <recommendedName>
        <fullName evidence="8">Peptidyl-prolyl cis-trans isomerase</fullName>
        <shortName evidence="8">PPIase</shortName>
        <ecNumber evidence="8">5.2.1.8</ecNumber>
    </recommendedName>
</protein>
<dbReference type="Gene3D" id="3.30.70.330">
    <property type="match status" value="1"/>
</dbReference>
<feature type="compositionally biased region" description="Basic residues" evidence="9">
    <location>
        <begin position="554"/>
        <end position="563"/>
    </location>
</feature>
<dbReference type="InterPro" id="IPR035538">
    <property type="entry name" value="Cyclophilin_PPIL4"/>
</dbReference>
<dbReference type="InterPro" id="IPR012677">
    <property type="entry name" value="Nucleotide-bd_a/b_plait_sf"/>
</dbReference>
<feature type="compositionally biased region" description="Basic residues" evidence="9">
    <location>
        <begin position="577"/>
        <end position="598"/>
    </location>
</feature>
<reference evidence="12 13" key="1">
    <citation type="submission" date="2023-09" db="EMBL/GenBank/DDBJ databases">
        <title>Genomes of two closely related lineages of the louse Polyplax serrata with different host specificities.</title>
        <authorList>
            <person name="Martinu J."/>
            <person name="Tarabai H."/>
            <person name="Stefka J."/>
            <person name="Hypsa V."/>
        </authorList>
    </citation>
    <scope>NUCLEOTIDE SEQUENCE [LARGE SCALE GENOMIC DNA]</scope>
    <source>
        <strain evidence="12">98ZLc_SE</strain>
    </source>
</reference>
<feature type="compositionally biased region" description="Basic residues" evidence="9">
    <location>
        <begin position="489"/>
        <end position="500"/>
    </location>
</feature>
<evidence type="ECO:0000256" key="6">
    <source>
        <dbReference type="ARBA" id="ARBA00023242"/>
    </source>
</evidence>
<accession>A0ABR1ADG1</accession>
<dbReference type="InterPro" id="IPR000504">
    <property type="entry name" value="RRM_dom"/>
</dbReference>
<comment type="similarity">
    <text evidence="8">Belongs to the cyclophilin-type PPIase family. PPIL4 subfamily.</text>
</comment>
<dbReference type="CDD" id="cd12235">
    <property type="entry name" value="RRM_PPIL4"/>
    <property type="match status" value="1"/>
</dbReference>
<feature type="domain" description="PPIase cyclophilin-type" evidence="10">
    <location>
        <begin position="6"/>
        <end position="161"/>
    </location>
</feature>
<feature type="compositionally biased region" description="Polar residues" evidence="9">
    <location>
        <begin position="372"/>
        <end position="382"/>
    </location>
</feature>
<dbReference type="InterPro" id="IPR035542">
    <property type="entry name" value="CRIP"/>
</dbReference>
<keyword evidence="4 8" id="KW-0697">Rotamase</keyword>
<organism evidence="12 13">
    <name type="scientific">Polyplax serrata</name>
    <name type="common">Common mouse louse</name>
    <dbReference type="NCBI Taxonomy" id="468196"/>
    <lineage>
        <taxon>Eukaryota</taxon>
        <taxon>Metazoa</taxon>
        <taxon>Ecdysozoa</taxon>
        <taxon>Arthropoda</taxon>
        <taxon>Hexapoda</taxon>
        <taxon>Insecta</taxon>
        <taxon>Pterygota</taxon>
        <taxon>Neoptera</taxon>
        <taxon>Paraneoptera</taxon>
        <taxon>Psocodea</taxon>
        <taxon>Troctomorpha</taxon>
        <taxon>Phthiraptera</taxon>
        <taxon>Anoplura</taxon>
        <taxon>Polyplacidae</taxon>
        <taxon>Polyplax</taxon>
    </lineage>
</organism>
<evidence type="ECO:0000256" key="2">
    <source>
        <dbReference type="ARBA" id="ARBA00004123"/>
    </source>
</evidence>
<evidence type="ECO:0000256" key="3">
    <source>
        <dbReference type="ARBA" id="ARBA00022884"/>
    </source>
</evidence>
<dbReference type="Proteomes" id="UP001359485">
    <property type="component" value="Unassembled WGS sequence"/>
</dbReference>
<evidence type="ECO:0000256" key="1">
    <source>
        <dbReference type="ARBA" id="ARBA00000971"/>
    </source>
</evidence>
<keyword evidence="3 7" id="KW-0694">RNA-binding</keyword>
<dbReference type="Pfam" id="PF00076">
    <property type="entry name" value="RRM_1"/>
    <property type="match status" value="1"/>
</dbReference>
<dbReference type="EMBL" id="JAWJWF010000053">
    <property type="protein sequence ID" value="KAK6617046.1"/>
    <property type="molecule type" value="Genomic_DNA"/>
</dbReference>
<evidence type="ECO:0000313" key="12">
    <source>
        <dbReference type="EMBL" id="KAK6617046.1"/>
    </source>
</evidence>
<evidence type="ECO:0000313" key="13">
    <source>
        <dbReference type="Proteomes" id="UP001359485"/>
    </source>
</evidence>
<feature type="region of interest" description="Disordered" evidence="9">
    <location>
        <begin position="372"/>
        <end position="598"/>
    </location>
</feature>
<comment type="subcellular location">
    <subcellularLocation>
        <location evidence="2 8">Nucleus</location>
    </subcellularLocation>
</comment>
<dbReference type="Pfam" id="PF00160">
    <property type="entry name" value="Pro_isomerase"/>
    <property type="match status" value="1"/>
</dbReference>
<feature type="domain" description="RRM" evidence="11">
    <location>
        <begin position="239"/>
        <end position="317"/>
    </location>
</feature>
<dbReference type="SUPFAM" id="SSF54928">
    <property type="entry name" value="RNA-binding domain, RBD"/>
    <property type="match status" value="1"/>
</dbReference>
<feature type="compositionally biased region" description="Basic and acidic residues" evidence="9">
    <location>
        <begin position="383"/>
        <end position="400"/>
    </location>
</feature>
<dbReference type="PANTHER" id="PTHR45843">
    <property type="entry name" value="PEPTIDYL-PROLYL CIS-TRANS ISOMERASE-LIKE 4"/>
    <property type="match status" value="1"/>
</dbReference>
<comment type="caution">
    <text evidence="12">The sequence shown here is derived from an EMBL/GenBank/DDBJ whole genome shotgun (WGS) entry which is preliminary data.</text>
</comment>
<evidence type="ECO:0000256" key="5">
    <source>
        <dbReference type="ARBA" id="ARBA00023235"/>
    </source>
</evidence>
<evidence type="ECO:0000259" key="11">
    <source>
        <dbReference type="PROSITE" id="PS50102"/>
    </source>
</evidence>
<dbReference type="PROSITE" id="PS50072">
    <property type="entry name" value="CSA_PPIASE_2"/>
    <property type="match status" value="1"/>
</dbReference>
<dbReference type="InterPro" id="IPR029000">
    <property type="entry name" value="Cyclophilin-like_dom_sf"/>
</dbReference>
<dbReference type="PANTHER" id="PTHR45843:SF1">
    <property type="entry name" value="PEPTIDYL-PROLYL CIS-TRANS ISOMERASE-LIKE 4"/>
    <property type="match status" value="1"/>
</dbReference>
<evidence type="ECO:0000256" key="4">
    <source>
        <dbReference type="ARBA" id="ARBA00023110"/>
    </source>
</evidence>
<dbReference type="PRINTS" id="PR00153">
    <property type="entry name" value="CSAPPISMRASE"/>
</dbReference>
<keyword evidence="5 8" id="KW-0413">Isomerase</keyword>
<feature type="compositionally biased region" description="Low complexity" evidence="9">
    <location>
        <begin position="413"/>
        <end position="435"/>
    </location>
</feature>
<dbReference type="EC" id="5.2.1.8" evidence="8"/>
<evidence type="ECO:0000256" key="7">
    <source>
        <dbReference type="PROSITE-ProRule" id="PRU00176"/>
    </source>
</evidence>
<evidence type="ECO:0000256" key="9">
    <source>
        <dbReference type="SAM" id="MobiDB-lite"/>
    </source>
</evidence>
<dbReference type="InterPro" id="IPR002130">
    <property type="entry name" value="Cyclophilin-type_PPIase_dom"/>
</dbReference>
<dbReference type="CDD" id="cd01921">
    <property type="entry name" value="cyclophilin_RRM"/>
    <property type="match status" value="1"/>
</dbReference>